<organism evidence="2 3">
    <name type="scientific">Richelia sinica FACHB-800</name>
    <dbReference type="NCBI Taxonomy" id="1357546"/>
    <lineage>
        <taxon>Bacteria</taxon>
        <taxon>Bacillati</taxon>
        <taxon>Cyanobacteriota</taxon>
        <taxon>Cyanophyceae</taxon>
        <taxon>Nostocales</taxon>
        <taxon>Nostocaceae</taxon>
        <taxon>Richelia</taxon>
    </lineage>
</organism>
<gene>
    <name evidence="2" type="ORF">B6N60_03864</name>
</gene>
<name>A0A975Y6D2_9NOST</name>
<evidence type="ECO:0000256" key="1">
    <source>
        <dbReference type="SAM" id="MobiDB-lite"/>
    </source>
</evidence>
<reference evidence="2" key="1">
    <citation type="submission" date="2017-04" db="EMBL/GenBank/DDBJ databases">
        <title>Genome deletions in a multicellular cyanobacterial endosymbiont for morphological adaptation in marine diatoms.</title>
        <authorList>
            <person name="Wang Y."/>
            <person name="Gao H."/>
            <person name="Li R."/>
            <person name="Xu X."/>
        </authorList>
    </citation>
    <scope>NUCLEOTIDE SEQUENCE</scope>
    <source>
        <strain evidence="2">FACHB 800</strain>
    </source>
</reference>
<dbReference type="AlphaFoldDB" id="A0A975Y6D2"/>
<proteinExistence type="predicted"/>
<evidence type="ECO:0000313" key="2">
    <source>
        <dbReference type="EMBL" id="QXE25153.1"/>
    </source>
</evidence>
<dbReference type="KEGG" id="rsin:B6N60_03864"/>
<feature type="region of interest" description="Disordered" evidence="1">
    <location>
        <begin position="1"/>
        <end position="76"/>
    </location>
</feature>
<evidence type="ECO:0000313" key="3">
    <source>
        <dbReference type="Proteomes" id="UP000683511"/>
    </source>
</evidence>
<feature type="compositionally biased region" description="Gly residues" evidence="1">
    <location>
        <begin position="37"/>
        <end position="60"/>
    </location>
</feature>
<dbReference type="RefSeq" id="WP_190603340.1">
    <property type="nucleotide sequence ID" value="NZ_CP021056.1"/>
</dbReference>
<dbReference type="Proteomes" id="UP000683511">
    <property type="component" value="Chromosome"/>
</dbReference>
<accession>A0A975Y6D2</accession>
<keyword evidence="3" id="KW-1185">Reference proteome</keyword>
<sequence length="92" mass="9875">MSTSVTQSGFLVDLSTEEQELLSGGRTRSDSDFPGGTNRGGDDFGGGRSRGGDDFGGGRSRGGDDFDSNGGDKDYRKYPVYLKGFVFLPDYR</sequence>
<protein>
    <submittedName>
        <fullName evidence="2">Uncharacterized protein</fullName>
    </submittedName>
</protein>
<dbReference type="EMBL" id="CP021056">
    <property type="protein sequence ID" value="QXE25153.1"/>
    <property type="molecule type" value="Genomic_DNA"/>
</dbReference>